<feature type="domain" description="DUF7146" evidence="8">
    <location>
        <begin position="94"/>
        <end position="195"/>
    </location>
</feature>
<dbReference type="EMBL" id="CP086136">
    <property type="protein sequence ID" value="UEM16571.1"/>
    <property type="molecule type" value="Genomic_DNA"/>
</dbReference>
<organism evidence="9">
    <name type="scientific">Bradyrhizobium barranii subsp. barranii</name>
    <dbReference type="NCBI Taxonomy" id="2823807"/>
    <lineage>
        <taxon>Bacteria</taxon>
        <taxon>Pseudomonadati</taxon>
        <taxon>Pseudomonadota</taxon>
        <taxon>Alphaproteobacteria</taxon>
        <taxon>Hyphomicrobiales</taxon>
        <taxon>Nitrobacteraceae</taxon>
        <taxon>Bradyrhizobium</taxon>
        <taxon>Bradyrhizobium barranii</taxon>
    </lineage>
</organism>
<dbReference type="GO" id="GO:0006269">
    <property type="term" value="P:DNA replication, synthesis of primer"/>
    <property type="evidence" value="ECO:0007669"/>
    <property type="project" value="UniProtKB-KW"/>
</dbReference>
<feature type="domain" description="Toprim" evidence="7">
    <location>
        <begin position="202"/>
        <end position="289"/>
    </location>
</feature>
<proteinExistence type="predicted"/>
<evidence type="ECO:0000313" key="9">
    <source>
        <dbReference type="EMBL" id="MBO1863793.1"/>
    </source>
</evidence>
<evidence type="ECO:0000259" key="8">
    <source>
        <dbReference type="Pfam" id="PF23639"/>
    </source>
</evidence>
<dbReference type="InterPro" id="IPR055570">
    <property type="entry name" value="DUF7146"/>
</dbReference>
<dbReference type="Pfam" id="PF13362">
    <property type="entry name" value="Toprim_3"/>
    <property type="match status" value="1"/>
</dbReference>
<dbReference type="InterPro" id="IPR006171">
    <property type="entry name" value="TOPRIM_dom"/>
</dbReference>
<dbReference type="GO" id="GO:0008270">
    <property type="term" value="F:zinc ion binding"/>
    <property type="evidence" value="ECO:0007669"/>
    <property type="project" value="InterPro"/>
</dbReference>
<dbReference type="GO" id="GO:0016779">
    <property type="term" value="F:nucleotidyltransferase activity"/>
    <property type="evidence" value="ECO:0007669"/>
    <property type="project" value="UniProtKB-KW"/>
</dbReference>
<reference evidence="10 11" key="2">
    <citation type="journal article" date="2022" name="Int. J. Syst. Evol. Microbiol.">
        <title>Strains of Bradyrhizobium barranii sp. nov. associated with legumes native to Canada are symbionts of soybeans and belong to different subspecies (subsp. barranii subsp. nov. and subsp. apii subsp. nov.) and symbiovars (sv. glycinearum and sv. septentrionale).</title>
        <authorList>
            <person name="Bromfield E.S.P."/>
            <person name="Cloutier S."/>
            <person name="Wasai-Hara S."/>
            <person name="Minamisawa K."/>
        </authorList>
    </citation>
    <scope>NUCLEOTIDE SEQUENCE [LARGE SCALE GENOMIC DNA]</scope>
    <source>
        <strain evidence="10 11">144S4</strain>
    </source>
</reference>
<keyword evidence="3" id="KW-0808">Transferase</keyword>
<evidence type="ECO:0000256" key="1">
    <source>
        <dbReference type="ARBA" id="ARBA00022478"/>
    </source>
</evidence>
<dbReference type="InterPro" id="IPR034154">
    <property type="entry name" value="TOPRIM_DnaG/twinkle"/>
</dbReference>
<evidence type="ECO:0000256" key="3">
    <source>
        <dbReference type="ARBA" id="ARBA00022679"/>
    </source>
</evidence>
<dbReference type="EMBL" id="JAGEMI010000001">
    <property type="protein sequence ID" value="MBO1863793.1"/>
    <property type="molecule type" value="Genomic_DNA"/>
</dbReference>
<dbReference type="Proteomes" id="UP000664702">
    <property type="component" value="Chromosome"/>
</dbReference>
<keyword evidence="2" id="KW-0639">Primosome</keyword>
<reference evidence="9" key="1">
    <citation type="submission" date="2021-03" db="EMBL/GenBank/DDBJ databases">
        <title>Whole Genome Sequence of Bradyrhizobium sp. Strain 144S4.</title>
        <authorList>
            <person name="Bromfield E.S.P."/>
            <person name="Cloutier S."/>
        </authorList>
    </citation>
    <scope>NUCLEOTIDE SEQUENCE [LARGE SCALE GENOMIC DNA]</scope>
    <source>
        <strain evidence="9">144S4</strain>
    </source>
</reference>
<dbReference type="SUPFAM" id="SSF56731">
    <property type="entry name" value="DNA primase core"/>
    <property type="match status" value="1"/>
</dbReference>
<keyword evidence="5" id="KW-0235">DNA replication</keyword>
<evidence type="ECO:0000256" key="5">
    <source>
        <dbReference type="ARBA" id="ARBA00022705"/>
    </source>
</evidence>
<name>A0A939M737_9BRAD</name>
<dbReference type="Gene3D" id="3.40.1360.10">
    <property type="match status" value="1"/>
</dbReference>
<accession>A0A939M737</accession>
<dbReference type="GO" id="GO:1990077">
    <property type="term" value="C:primosome complex"/>
    <property type="evidence" value="ECO:0007669"/>
    <property type="project" value="UniProtKB-KW"/>
</dbReference>
<dbReference type="GO" id="GO:0003677">
    <property type="term" value="F:DNA binding"/>
    <property type="evidence" value="ECO:0007669"/>
    <property type="project" value="InterPro"/>
</dbReference>
<dbReference type="InterPro" id="IPR036977">
    <property type="entry name" value="DNA_primase_Znf_CHC2"/>
</dbReference>
<dbReference type="Pfam" id="PF23639">
    <property type="entry name" value="DUF7146"/>
    <property type="match status" value="1"/>
</dbReference>
<evidence type="ECO:0000259" key="7">
    <source>
        <dbReference type="Pfam" id="PF13362"/>
    </source>
</evidence>
<dbReference type="CDD" id="cd01029">
    <property type="entry name" value="TOPRIM_primases"/>
    <property type="match status" value="1"/>
</dbReference>
<evidence type="ECO:0000256" key="6">
    <source>
        <dbReference type="ARBA" id="ARBA00023163"/>
    </source>
</evidence>
<dbReference type="SUPFAM" id="SSF57783">
    <property type="entry name" value="Zinc beta-ribbon"/>
    <property type="match status" value="1"/>
</dbReference>
<dbReference type="AlphaFoldDB" id="A0A939M737"/>
<protein>
    <submittedName>
        <fullName evidence="9">Toprim domain-containing protein</fullName>
    </submittedName>
</protein>
<evidence type="ECO:0000313" key="11">
    <source>
        <dbReference type="Proteomes" id="UP000664702"/>
    </source>
</evidence>
<gene>
    <name evidence="10" type="ORF">J4G43_021565</name>
    <name evidence="9" type="ORF">J4G43_23615</name>
</gene>
<evidence type="ECO:0000256" key="4">
    <source>
        <dbReference type="ARBA" id="ARBA00022695"/>
    </source>
</evidence>
<keyword evidence="4" id="KW-0548">Nucleotidyltransferase</keyword>
<dbReference type="Gene3D" id="3.90.580.10">
    <property type="entry name" value="Zinc finger, CHC2-type domain"/>
    <property type="match status" value="1"/>
</dbReference>
<dbReference type="RefSeq" id="WP_208086210.1">
    <property type="nucleotide sequence ID" value="NZ_CP086136.1"/>
</dbReference>
<evidence type="ECO:0000313" key="10">
    <source>
        <dbReference type="EMBL" id="UEM16571.1"/>
    </source>
</evidence>
<keyword evidence="6" id="KW-0804">Transcription</keyword>
<dbReference type="KEGG" id="bban:J4G43_021565"/>
<dbReference type="GO" id="GO:0000428">
    <property type="term" value="C:DNA-directed RNA polymerase complex"/>
    <property type="evidence" value="ECO:0007669"/>
    <property type="project" value="UniProtKB-KW"/>
</dbReference>
<evidence type="ECO:0000256" key="2">
    <source>
        <dbReference type="ARBA" id="ARBA00022515"/>
    </source>
</evidence>
<sequence>MTAETIAKALGGHRAGATWMARCPAHDDRAPSLSISSGKDGKVLVRCHAGCEQRDVITALVDRGLWDATSKSAGRFAHKRRTRIAAEPDLDAKARTEAALAIWQASRGVEGTPVEAYLRSRGLNVPAWPALRFHARLKHPSGGVWPAMVALVTLGGTGSPIAVHRTFLAGDGGGKAPVNPAKMMLGPCRGCVVRLGAPGDVLMVGEGIETCLAAMQATGNAAWAALSTSGLRSLDLPRDVRDVIVLADGDEPGEAAARDCARRWKRDGRRVRIARPPQGMDFNDLLKARASAVTEGVR</sequence>
<keyword evidence="1" id="KW-0240">DNA-directed RNA polymerase</keyword>